<dbReference type="Proteomes" id="UP001295423">
    <property type="component" value="Unassembled WGS sequence"/>
</dbReference>
<feature type="region of interest" description="Disordered" evidence="2">
    <location>
        <begin position="152"/>
        <end position="261"/>
    </location>
</feature>
<name>A0AAD2JMK7_9STRA</name>
<proteinExistence type="predicted"/>
<protein>
    <submittedName>
        <fullName evidence="3">Uncharacterized protein</fullName>
    </submittedName>
</protein>
<feature type="compositionally biased region" description="Polar residues" evidence="2">
    <location>
        <begin position="103"/>
        <end position="115"/>
    </location>
</feature>
<feature type="compositionally biased region" description="Basic and acidic residues" evidence="2">
    <location>
        <begin position="175"/>
        <end position="185"/>
    </location>
</feature>
<accession>A0AAD2JMK7</accession>
<evidence type="ECO:0000256" key="1">
    <source>
        <dbReference type="SAM" id="Coils"/>
    </source>
</evidence>
<feature type="region of interest" description="Disordered" evidence="2">
    <location>
        <begin position="94"/>
        <end position="115"/>
    </location>
</feature>
<dbReference type="AlphaFoldDB" id="A0AAD2JMK7"/>
<feature type="region of interest" description="Disordered" evidence="2">
    <location>
        <begin position="902"/>
        <end position="926"/>
    </location>
</feature>
<evidence type="ECO:0000256" key="2">
    <source>
        <dbReference type="SAM" id="MobiDB-lite"/>
    </source>
</evidence>
<gene>
    <name evidence="3" type="ORF">CYCCA115_LOCUS19792</name>
</gene>
<reference evidence="3" key="1">
    <citation type="submission" date="2023-08" db="EMBL/GenBank/DDBJ databases">
        <authorList>
            <person name="Audoor S."/>
            <person name="Bilcke G."/>
        </authorList>
    </citation>
    <scope>NUCLEOTIDE SEQUENCE</scope>
</reference>
<dbReference type="EMBL" id="CAKOGP040002114">
    <property type="protein sequence ID" value="CAJ1962659.1"/>
    <property type="molecule type" value="Genomic_DNA"/>
</dbReference>
<feature type="region of interest" description="Disordered" evidence="2">
    <location>
        <begin position="562"/>
        <end position="589"/>
    </location>
</feature>
<feature type="compositionally biased region" description="Basic and acidic residues" evidence="2">
    <location>
        <begin position="562"/>
        <end position="571"/>
    </location>
</feature>
<feature type="coiled-coil region" evidence="1">
    <location>
        <begin position="479"/>
        <end position="506"/>
    </location>
</feature>
<evidence type="ECO:0000313" key="4">
    <source>
        <dbReference type="Proteomes" id="UP001295423"/>
    </source>
</evidence>
<keyword evidence="1" id="KW-0175">Coiled coil</keyword>
<feature type="compositionally biased region" description="Polar residues" evidence="2">
    <location>
        <begin position="186"/>
        <end position="206"/>
    </location>
</feature>
<keyword evidence="4" id="KW-1185">Reference proteome</keyword>
<feature type="compositionally biased region" description="Basic residues" evidence="2">
    <location>
        <begin position="152"/>
        <end position="162"/>
    </location>
</feature>
<evidence type="ECO:0000313" key="3">
    <source>
        <dbReference type="EMBL" id="CAJ1962659.1"/>
    </source>
</evidence>
<sequence length="926" mass="104539">MDETIEVVLQKKSVDSNLGIQFVNRNDCVVLHSATSPEAQKALSPPIRIHSVNGVQAHSALQVAAIIRDAQPGKVEIVVDNIPEILSNNVNSKGSATATATANGSSQQQLNTASSKRYMMRSRTKKMLSLKKTNTGLKGFFSSGLKSVRHIVRGKKDKKRRSAFLNRDGVVSSDSHLEKHPDNQKSSENPPLSKRSSLGSQQSPKSNGMEESHVALEGSQLEQAALPDSETDGVDNDKDGSMIFDRPNFGAGESRRRSLQYTDMGQSKESLGYGYEPIELSTSSARNRRAGFRPMPRSSSAHSFGTNSLRHLLEDQRATSSFAMRGALPLQAMPGLASMEMKEFVKSQRIKDWVRQFRRSDPRYQIHHFFNDVAQVGTNNMDEFNPILVSPLLRAFYKASVFTVWRPTSFDAIRRMMLHEGVGKGLDIKGKSAKKGKLSGFVPFLQIHNDEHKKQIRTHPKDARIRVFFNQQASRDLVVKKLREVCKEMMETLQKAEEIVHSSEEEEIDDDIMEWALEKLIWAMADPTVKCFNEYAPKQFGIDVPVRLFWEAIVVRQDISREPGTENDVGRPSEPNFQNMNNLSLRKEPTNGGPKTVLMHYVDPNDKNVNPLNPLDFVMAYEENNGVMPVVSDFDCFLIGTRGVEYQDPLPEDQLKVLQWCVKQIEAVLENGEQDQSWTGTWLNTLKTEAAKGFHPEIPPLGFSDPKTYTIMKHAIHRLREEGSVRHGAECFNFYFPQELDDHFLVISDNLPGTTLPWKYVDPKGLQDILKSKIDEGYAFPLNPKWVLCDNGWKSVYDSLMSSQKANVQDALAMWYPPESGIREKIESIHQHYPSGFNPTHSKMVNADHDGTAAMDLAEQELRYYLTFQRAKRKLRGMLIWKRILDEHRHEAKLKREAREIAALSGEGETTDGSIGVEDEKPTIES</sequence>
<organism evidence="3 4">
    <name type="scientific">Cylindrotheca closterium</name>
    <dbReference type="NCBI Taxonomy" id="2856"/>
    <lineage>
        <taxon>Eukaryota</taxon>
        <taxon>Sar</taxon>
        <taxon>Stramenopiles</taxon>
        <taxon>Ochrophyta</taxon>
        <taxon>Bacillariophyta</taxon>
        <taxon>Bacillariophyceae</taxon>
        <taxon>Bacillariophycidae</taxon>
        <taxon>Bacillariales</taxon>
        <taxon>Bacillariaceae</taxon>
        <taxon>Cylindrotheca</taxon>
    </lineage>
</organism>
<comment type="caution">
    <text evidence="3">The sequence shown here is derived from an EMBL/GenBank/DDBJ whole genome shotgun (WGS) entry which is preliminary data.</text>
</comment>
<feature type="compositionally biased region" description="Polar residues" evidence="2">
    <location>
        <begin position="575"/>
        <end position="584"/>
    </location>
</feature>